<dbReference type="SUPFAM" id="SSF143631">
    <property type="entry name" value="ApbE-like"/>
    <property type="match status" value="1"/>
</dbReference>
<evidence type="ECO:0000256" key="2">
    <source>
        <dbReference type="ARBA" id="ARBA00016337"/>
    </source>
</evidence>
<keyword evidence="7 10" id="KW-0460">Magnesium</keyword>
<keyword evidence="3 10" id="KW-0285">Flavoprotein</keyword>
<evidence type="ECO:0000256" key="3">
    <source>
        <dbReference type="ARBA" id="ARBA00022630"/>
    </source>
</evidence>
<evidence type="ECO:0000256" key="5">
    <source>
        <dbReference type="ARBA" id="ARBA00022723"/>
    </source>
</evidence>
<comment type="caution">
    <text evidence="12">The sequence shown here is derived from an EMBL/GenBank/DDBJ whole genome shotgun (WGS) entry which is preliminary data.</text>
</comment>
<dbReference type="Gene3D" id="3.10.520.10">
    <property type="entry name" value="ApbE-like domains"/>
    <property type="match status" value="1"/>
</dbReference>
<protein>
    <recommendedName>
        <fullName evidence="2 10">FAD:protein FMN transferase</fullName>
        <ecNumber evidence="1 10">2.7.1.180</ecNumber>
    </recommendedName>
    <alternativeName>
        <fullName evidence="8 10">Flavin transferase</fullName>
    </alternativeName>
</protein>
<keyword evidence="6 10" id="KW-0274">FAD</keyword>
<sequence>MNQRPPLNPKRAVMGLLPLLFWFGTGQESPLVSLEGEAQGTTYHIKYRGDRQRNLKPAVDSLLADIDRCLSLYRPDSELSVFNRGHEHRFRSEHFYQVLQKAAEVFRETNGAFDPTVMPLVEAYGFGAKNVARTGAVDVDSLRKLVGFGQIQFDTRGIRKPSPAVRLDLNGIAQGYSVDRVALLLEQQGIRQYLVEIGGEIRTKGPKTGSQPWTVGLENPLQPDRLHTTLKLTDRAMTTAAHYRNQYTVNGQVFSHIINPKTGMMEAGDLLSVTVFAPDAITADAYDTAFLVMGLTETKRFLTRHPELDAYLLFTGPDGQLKSFATKGISSL</sequence>
<evidence type="ECO:0000256" key="7">
    <source>
        <dbReference type="ARBA" id="ARBA00022842"/>
    </source>
</evidence>
<comment type="catalytic activity">
    <reaction evidence="9 10">
        <text>L-threonyl-[protein] + FAD = FMN-L-threonyl-[protein] + AMP + H(+)</text>
        <dbReference type="Rhea" id="RHEA:36847"/>
        <dbReference type="Rhea" id="RHEA-COMP:11060"/>
        <dbReference type="Rhea" id="RHEA-COMP:11061"/>
        <dbReference type="ChEBI" id="CHEBI:15378"/>
        <dbReference type="ChEBI" id="CHEBI:30013"/>
        <dbReference type="ChEBI" id="CHEBI:57692"/>
        <dbReference type="ChEBI" id="CHEBI:74257"/>
        <dbReference type="ChEBI" id="CHEBI:456215"/>
        <dbReference type="EC" id="2.7.1.180"/>
    </reaction>
</comment>
<evidence type="ECO:0000256" key="8">
    <source>
        <dbReference type="ARBA" id="ARBA00031306"/>
    </source>
</evidence>
<feature type="binding site" evidence="11">
    <location>
        <position position="284"/>
    </location>
    <ligand>
        <name>Mg(2+)</name>
        <dbReference type="ChEBI" id="CHEBI:18420"/>
    </ligand>
</feature>
<evidence type="ECO:0000313" key="13">
    <source>
        <dbReference type="Proteomes" id="UP000488299"/>
    </source>
</evidence>
<accession>A0A7J5U559</accession>
<dbReference type="AlphaFoldDB" id="A0A7J5U559"/>
<dbReference type="InterPro" id="IPR003374">
    <property type="entry name" value="ApbE-like_sf"/>
</dbReference>
<dbReference type="InterPro" id="IPR024932">
    <property type="entry name" value="ApbE"/>
</dbReference>
<keyword evidence="13" id="KW-1185">Reference proteome</keyword>
<evidence type="ECO:0000256" key="1">
    <source>
        <dbReference type="ARBA" id="ARBA00011955"/>
    </source>
</evidence>
<keyword evidence="4 10" id="KW-0808">Transferase</keyword>
<evidence type="ECO:0000256" key="10">
    <source>
        <dbReference type="PIRNR" id="PIRNR006268"/>
    </source>
</evidence>
<organism evidence="12 13">
    <name type="scientific">Rudanella paleaurantiibacter</name>
    <dbReference type="NCBI Taxonomy" id="2614655"/>
    <lineage>
        <taxon>Bacteria</taxon>
        <taxon>Pseudomonadati</taxon>
        <taxon>Bacteroidota</taxon>
        <taxon>Cytophagia</taxon>
        <taxon>Cytophagales</taxon>
        <taxon>Cytophagaceae</taxon>
        <taxon>Rudanella</taxon>
    </lineage>
</organism>
<dbReference type="GO" id="GO:0016740">
    <property type="term" value="F:transferase activity"/>
    <property type="evidence" value="ECO:0007669"/>
    <property type="project" value="UniProtKB-UniRule"/>
</dbReference>
<dbReference type="Proteomes" id="UP000488299">
    <property type="component" value="Unassembled WGS sequence"/>
</dbReference>
<evidence type="ECO:0000256" key="9">
    <source>
        <dbReference type="ARBA" id="ARBA00048540"/>
    </source>
</evidence>
<dbReference type="PANTHER" id="PTHR30040:SF2">
    <property type="entry name" value="FAD:PROTEIN FMN TRANSFERASE"/>
    <property type="match status" value="1"/>
</dbReference>
<dbReference type="GO" id="GO:0046872">
    <property type="term" value="F:metal ion binding"/>
    <property type="evidence" value="ECO:0007669"/>
    <property type="project" value="UniProtKB-UniRule"/>
</dbReference>
<feature type="binding site" evidence="11">
    <location>
        <position position="288"/>
    </location>
    <ligand>
        <name>Mg(2+)</name>
        <dbReference type="ChEBI" id="CHEBI:18420"/>
    </ligand>
</feature>
<dbReference type="Pfam" id="PF02424">
    <property type="entry name" value="ApbE"/>
    <property type="match status" value="1"/>
</dbReference>
<feature type="binding site" evidence="11">
    <location>
        <position position="171"/>
    </location>
    <ligand>
        <name>Mg(2+)</name>
        <dbReference type="ChEBI" id="CHEBI:18420"/>
    </ligand>
</feature>
<dbReference type="PIRSF" id="PIRSF006268">
    <property type="entry name" value="ApbE"/>
    <property type="match status" value="1"/>
</dbReference>
<dbReference type="EMBL" id="WELI01000001">
    <property type="protein sequence ID" value="KAB7732905.1"/>
    <property type="molecule type" value="Genomic_DNA"/>
</dbReference>
<comment type="cofactor">
    <cofactor evidence="11">
        <name>Mg(2+)</name>
        <dbReference type="ChEBI" id="CHEBI:18420"/>
    </cofactor>
    <cofactor evidence="11">
        <name>Mn(2+)</name>
        <dbReference type="ChEBI" id="CHEBI:29035"/>
    </cofactor>
    <text evidence="11">Magnesium. Can also use manganese.</text>
</comment>
<proteinExistence type="inferred from homology"/>
<evidence type="ECO:0000256" key="6">
    <source>
        <dbReference type="ARBA" id="ARBA00022827"/>
    </source>
</evidence>
<evidence type="ECO:0000313" key="12">
    <source>
        <dbReference type="EMBL" id="KAB7732905.1"/>
    </source>
</evidence>
<name>A0A7J5U559_9BACT</name>
<evidence type="ECO:0000256" key="11">
    <source>
        <dbReference type="PIRSR" id="PIRSR006268-2"/>
    </source>
</evidence>
<dbReference type="EC" id="2.7.1.180" evidence="1 10"/>
<evidence type="ECO:0000256" key="4">
    <source>
        <dbReference type="ARBA" id="ARBA00022679"/>
    </source>
</evidence>
<keyword evidence="5 10" id="KW-0479">Metal-binding</keyword>
<gene>
    <name evidence="12" type="ORF">F5984_02870</name>
</gene>
<comment type="similarity">
    <text evidence="10">Belongs to the ApbE family.</text>
</comment>
<reference evidence="12 13" key="1">
    <citation type="submission" date="2019-10" db="EMBL/GenBank/DDBJ databases">
        <title>Rudanella paleaurantiibacter sp. nov., isolated from sludge.</title>
        <authorList>
            <person name="Xu S.Q."/>
        </authorList>
    </citation>
    <scope>NUCLEOTIDE SEQUENCE [LARGE SCALE GENOMIC DNA]</scope>
    <source>
        <strain evidence="12 13">HX-22-17</strain>
    </source>
</reference>
<dbReference type="PANTHER" id="PTHR30040">
    <property type="entry name" value="THIAMINE BIOSYNTHESIS LIPOPROTEIN APBE"/>
    <property type="match status" value="1"/>
</dbReference>